<dbReference type="STRING" id="1212765.MHLP_03110"/>
<dbReference type="KEGG" id="mhl:MHLP_03110"/>
<protein>
    <submittedName>
        <fullName evidence="1">Uncharacterized protein</fullName>
    </submittedName>
</protein>
<evidence type="ECO:0000313" key="2">
    <source>
        <dbReference type="Proteomes" id="UP000006502"/>
    </source>
</evidence>
<dbReference type="Proteomes" id="UP000006502">
    <property type="component" value="Chromosome"/>
</dbReference>
<reference evidence="2" key="2">
    <citation type="submission" date="2012-07" db="EMBL/GenBank/DDBJ databases">
        <title>Complete genome sequence of 'Candidatus Mycoplasma haemolamae'.</title>
        <authorList>
            <person name="Guimaraes A.M.S."/>
            <person name="Toth B."/>
            <person name="Santos A.P."/>
            <person name="Nascimento N.C."/>
            <person name="Sojka J.E."/>
            <person name="Messick J.B."/>
        </authorList>
    </citation>
    <scope>NUCLEOTIDE SEQUENCE [LARGE SCALE GENOMIC DNA]</scope>
    <source>
        <strain evidence="2">Purdue</strain>
    </source>
</reference>
<gene>
    <name evidence="1" type="ordered locus">MHLP_03110</name>
</gene>
<proteinExistence type="predicted"/>
<keyword evidence="2" id="KW-1185">Reference proteome</keyword>
<organism evidence="1 2">
    <name type="scientific">Mycoplasma haematolamae (strain Purdue)</name>
    <dbReference type="NCBI Taxonomy" id="1212765"/>
    <lineage>
        <taxon>Bacteria</taxon>
        <taxon>Bacillati</taxon>
        <taxon>Mycoplasmatota</taxon>
        <taxon>Mollicutes</taxon>
        <taxon>Mycoplasmataceae</taxon>
        <taxon>Mycoplasma</taxon>
    </lineage>
</organism>
<dbReference type="HOGENOM" id="CLU_2845119_0_0_14"/>
<dbReference type="EMBL" id="CP003731">
    <property type="protein sequence ID" value="AFO52202.1"/>
    <property type="molecule type" value="Genomic_DNA"/>
</dbReference>
<name>I7C6P7_MYCHA</name>
<sequence>MFPFWKVVSIFLVTCASIGTSSVFLVDNPANSTVLGSRRVNKTPKPKKVIAKKDHLKVNCLQELE</sequence>
<dbReference type="AlphaFoldDB" id="I7C6P7"/>
<reference evidence="1 2" key="1">
    <citation type="journal article" date="2012" name="J. Bacteriol.">
        <title>Genome Sequence of "Candidatus Mycoplasma haemolamae" Strain Purdue, a Red Blood Cell Pathogen of Alpacas (Vicugna pacos) and Llamas (Lama glama).</title>
        <authorList>
            <person name="Guimaraes A.M."/>
            <person name="Toth B."/>
            <person name="Santos A.P."/>
            <person name="do Nascimento N.C."/>
            <person name="Kritchevsky J.E."/>
            <person name="Messick J.B."/>
        </authorList>
    </citation>
    <scope>NUCLEOTIDE SEQUENCE [LARGE SCALE GENOMIC DNA]</scope>
    <source>
        <strain evidence="1 2">Purdue</strain>
    </source>
</reference>
<evidence type="ECO:0000313" key="1">
    <source>
        <dbReference type="EMBL" id="AFO52202.1"/>
    </source>
</evidence>
<accession>I7C6P7</accession>